<reference evidence="2" key="1">
    <citation type="submission" date="2021-01" db="EMBL/GenBank/DDBJ databases">
        <authorList>
            <person name="Kaushik A."/>
        </authorList>
    </citation>
    <scope>NUCLEOTIDE SEQUENCE</scope>
    <source>
        <strain evidence="2">AG6-10EEA</strain>
    </source>
</reference>
<feature type="domain" description="F-box" evidence="1">
    <location>
        <begin position="90"/>
        <end position="149"/>
    </location>
</feature>
<dbReference type="PANTHER" id="PTHR38926:SF5">
    <property type="entry name" value="F-BOX AND LEUCINE-RICH REPEAT PROTEIN 6"/>
    <property type="match status" value="1"/>
</dbReference>
<accession>A0A8H2XWQ9</accession>
<dbReference type="AlphaFoldDB" id="A0A8H2XWQ9"/>
<dbReference type="PANTHER" id="PTHR38926">
    <property type="entry name" value="F-BOX DOMAIN CONTAINING PROTEIN, EXPRESSED"/>
    <property type="match status" value="1"/>
</dbReference>
<dbReference type="EMBL" id="CAJMXA010000643">
    <property type="protein sequence ID" value="CAE6438294.1"/>
    <property type="molecule type" value="Genomic_DNA"/>
</dbReference>
<dbReference type="Gene3D" id="3.80.10.10">
    <property type="entry name" value="Ribonuclease Inhibitor"/>
    <property type="match status" value="1"/>
</dbReference>
<dbReference type="InterPro" id="IPR001810">
    <property type="entry name" value="F-box_dom"/>
</dbReference>
<organism evidence="2 3">
    <name type="scientific">Rhizoctonia solani</name>
    <dbReference type="NCBI Taxonomy" id="456999"/>
    <lineage>
        <taxon>Eukaryota</taxon>
        <taxon>Fungi</taxon>
        <taxon>Dikarya</taxon>
        <taxon>Basidiomycota</taxon>
        <taxon>Agaricomycotina</taxon>
        <taxon>Agaricomycetes</taxon>
        <taxon>Cantharellales</taxon>
        <taxon>Ceratobasidiaceae</taxon>
        <taxon>Rhizoctonia</taxon>
    </lineage>
</organism>
<comment type="caution">
    <text evidence="2">The sequence shown here is derived from an EMBL/GenBank/DDBJ whole genome shotgun (WGS) entry which is preliminary data.</text>
</comment>
<dbReference type="SUPFAM" id="SSF52047">
    <property type="entry name" value="RNI-like"/>
    <property type="match status" value="1"/>
</dbReference>
<proteinExistence type="predicted"/>
<dbReference type="InterPro" id="IPR032675">
    <property type="entry name" value="LRR_dom_sf"/>
</dbReference>
<evidence type="ECO:0000259" key="1">
    <source>
        <dbReference type="Pfam" id="PF12937"/>
    </source>
</evidence>
<dbReference type="Pfam" id="PF12937">
    <property type="entry name" value="F-box-like"/>
    <property type="match status" value="1"/>
</dbReference>
<gene>
    <name evidence="2" type="ORF">RDB_LOCUS33043</name>
</gene>
<evidence type="ECO:0000313" key="2">
    <source>
        <dbReference type="EMBL" id="CAE6438294.1"/>
    </source>
</evidence>
<protein>
    <recommendedName>
        <fullName evidence="1">F-box domain-containing protein</fullName>
    </recommendedName>
</protein>
<name>A0A8H2XWQ9_9AGAM</name>
<evidence type="ECO:0000313" key="3">
    <source>
        <dbReference type="Proteomes" id="UP000663853"/>
    </source>
</evidence>
<dbReference type="Proteomes" id="UP000663853">
    <property type="component" value="Unassembled WGS sequence"/>
</dbReference>
<sequence>MSTQLLPPASSAISCWELAGFSLSDALEKYLALSENLGNKALLENIPPLQLTARIDSALQSLHTNLSRKFNLTHSTLARTRNCFASRSYCLPREILTEIFLDVVYSSIDQLHPASMETTLLQMFRSLSSLQQVCRVWREIIVTRGTFWHFAPVYCTVTPDLRCTQAPNLALERSNGNLYLAAVMKLNIPGLLRTLPISPRIRKANIVAESYFAIQDFIKAILDSNPPATMSELSLYVERDHNGPSHNFVRILSGNSHEWGSFCEFLNSLSVLRVRGAHFDWTNMTFSHRLVEICIQDVMMGSDTGDFVQFLRNLSLAPNLRDLKLVSVSSSFDRMFLRIASAEKKIQFPSLESLLLADLPCNTLITAVFYIAPGSHTRTLYLTERCIQPVDHPYETIDFEVLFDNLEVEQVDTLALSGECIHDWLPISDLPTILCSVPELKSLKLSGWTLGERECSAIANTKVEGSGSDARKFPELAYLDLSRARIRDEEWLKQVVISHPIQRMVLGGSILKDNGGTPKFEPLQSNDPIVEWLGLNVPDFTLVDDEAQPAEFSCFVWQLW</sequence>